<dbReference type="GO" id="GO:0071949">
    <property type="term" value="F:FAD binding"/>
    <property type="evidence" value="ECO:0007669"/>
    <property type="project" value="InterPro"/>
</dbReference>
<dbReference type="InterPro" id="IPR016164">
    <property type="entry name" value="FAD-linked_Oxase-like_C"/>
</dbReference>
<organism evidence="4 5">
    <name type="scientific">Brevibacterium linens</name>
    <dbReference type="NCBI Taxonomy" id="1703"/>
    <lineage>
        <taxon>Bacteria</taxon>
        <taxon>Bacillati</taxon>
        <taxon>Actinomycetota</taxon>
        <taxon>Actinomycetes</taxon>
        <taxon>Micrococcales</taxon>
        <taxon>Brevibacteriaceae</taxon>
        <taxon>Brevibacterium</taxon>
    </lineage>
</organism>
<evidence type="ECO:0000313" key="4">
    <source>
        <dbReference type="EMBL" id="KHS53930.1"/>
    </source>
</evidence>
<dbReference type="GO" id="GO:0003824">
    <property type="term" value="F:catalytic activity"/>
    <property type="evidence" value="ECO:0007669"/>
    <property type="project" value="InterPro"/>
</dbReference>
<evidence type="ECO:0000259" key="3">
    <source>
        <dbReference type="PROSITE" id="PS51387"/>
    </source>
</evidence>
<dbReference type="InterPro" id="IPR036318">
    <property type="entry name" value="FAD-bd_PCMH-like_sf"/>
</dbReference>
<evidence type="ECO:0000313" key="5">
    <source>
        <dbReference type="Proteomes" id="UP000031488"/>
    </source>
</evidence>
<accession>A0A0B9AX63</accession>
<dbReference type="InterPro" id="IPR006094">
    <property type="entry name" value="Oxid_FAD_bind_N"/>
</dbReference>
<protein>
    <submittedName>
        <fullName evidence="4">FAD linked oxidase domain-containing protein</fullName>
    </submittedName>
</protein>
<keyword evidence="5" id="KW-1185">Reference proteome</keyword>
<dbReference type="PANTHER" id="PTHR11748:SF103">
    <property type="entry name" value="GLYCOLATE OXIDASE SUBUNIT GLCE"/>
    <property type="match status" value="1"/>
</dbReference>
<dbReference type="InterPro" id="IPR016169">
    <property type="entry name" value="FAD-bd_PCMH_sub2"/>
</dbReference>
<gene>
    <name evidence="4" type="ORF">AE0388_0391</name>
</gene>
<dbReference type="PROSITE" id="PS51387">
    <property type="entry name" value="FAD_PCMH"/>
    <property type="match status" value="1"/>
</dbReference>
<name>A0A0B9AX63_BRELN</name>
<proteinExistence type="predicted"/>
<keyword evidence="1" id="KW-0285">Flavoprotein</keyword>
<dbReference type="EMBL" id="JTJZ01000012">
    <property type="protein sequence ID" value="KHS53930.1"/>
    <property type="molecule type" value="Genomic_DNA"/>
</dbReference>
<dbReference type="PATRIC" id="fig|1703.6.peg.276"/>
<evidence type="ECO:0000256" key="2">
    <source>
        <dbReference type="ARBA" id="ARBA00022827"/>
    </source>
</evidence>
<sequence>MRMSLTTDELPRLASPSSIAELSELMARAHAENRTVAVFGGGTAFDDHPPASTPGLLIDLTSIAEVADHSSDTIRAGAGTRISALNRFAAQSGREILADLPLDRIDAGATLGGMIATLATGPRCLRRPRMAETVLSVTIVAADGTIARTAHGLHPALDGHDLRRLVTGSWGTRAIIAEAEISLTQRPETQRFVWIPGTEAAADLLVARRVPDAVNIERPPGSPAATVVLIEGETDEVEAEVGHLVDWVPGATPCGEPEWWGSRARLAATIGVSVAPSFIPTLIDAVDRLETTIGYTLQLRGSATGSFELGVGAPESEPGVATRVVLEHLRSFGLHFIAARLIHAPAPVWDEVDAWGPQPGRQGLHELKALVDPRGILAPGRGIAGV</sequence>
<reference evidence="4 5" key="1">
    <citation type="submission" date="2014-11" db="EMBL/GenBank/DDBJ databases">
        <title>Draft Genome Sequence of Brevibacterium linens AE038-8.</title>
        <authorList>
            <person name="Maizel D."/>
            <person name="Utturkar S.M."/>
            <person name="Brown S.D."/>
            <person name="Ferrero M."/>
            <person name="Rosen B.P."/>
        </authorList>
    </citation>
    <scope>NUCLEOTIDE SEQUENCE [LARGE SCALE GENOMIC DNA]</scope>
    <source>
        <strain evidence="4 5">AE038-8</strain>
    </source>
</reference>
<dbReference type="SUPFAM" id="SSF55103">
    <property type="entry name" value="FAD-linked oxidases, C-terminal domain"/>
    <property type="match status" value="1"/>
</dbReference>
<comment type="caution">
    <text evidence="4">The sequence shown here is derived from an EMBL/GenBank/DDBJ whole genome shotgun (WGS) entry which is preliminary data.</text>
</comment>
<feature type="domain" description="FAD-binding PCMH-type" evidence="3">
    <location>
        <begin position="3"/>
        <end position="186"/>
    </location>
</feature>
<dbReference type="Pfam" id="PF01565">
    <property type="entry name" value="FAD_binding_4"/>
    <property type="match status" value="1"/>
</dbReference>
<dbReference type="Gene3D" id="3.30.465.10">
    <property type="match status" value="1"/>
</dbReference>
<dbReference type="SUPFAM" id="SSF56176">
    <property type="entry name" value="FAD-binding/transporter-associated domain-like"/>
    <property type="match status" value="1"/>
</dbReference>
<dbReference type="Proteomes" id="UP000031488">
    <property type="component" value="Unassembled WGS sequence"/>
</dbReference>
<dbReference type="PANTHER" id="PTHR11748">
    <property type="entry name" value="D-LACTATE DEHYDROGENASE"/>
    <property type="match status" value="1"/>
</dbReference>
<dbReference type="InterPro" id="IPR016166">
    <property type="entry name" value="FAD-bd_PCMH"/>
</dbReference>
<dbReference type="AlphaFoldDB" id="A0A0B9AX63"/>
<evidence type="ECO:0000256" key="1">
    <source>
        <dbReference type="ARBA" id="ARBA00022630"/>
    </source>
</evidence>
<keyword evidence="2" id="KW-0274">FAD</keyword>